<evidence type="ECO:0000256" key="4">
    <source>
        <dbReference type="ARBA" id="ARBA00022753"/>
    </source>
</evidence>
<protein>
    <submittedName>
        <fullName evidence="8">RFIP1 protein</fullName>
    </submittedName>
</protein>
<feature type="region of interest" description="Disordered" evidence="6">
    <location>
        <begin position="987"/>
        <end position="1033"/>
    </location>
</feature>
<feature type="region of interest" description="Disordered" evidence="6">
    <location>
        <begin position="213"/>
        <end position="262"/>
    </location>
</feature>
<feature type="region of interest" description="Disordered" evidence="6">
    <location>
        <begin position="43"/>
        <end position="173"/>
    </location>
</feature>
<feature type="compositionally biased region" description="Polar residues" evidence="6">
    <location>
        <begin position="654"/>
        <end position="666"/>
    </location>
</feature>
<dbReference type="AlphaFoldDB" id="A0A850ZR15"/>
<dbReference type="Pfam" id="PF09457">
    <property type="entry name" value="RBD-FIP"/>
    <property type="match status" value="1"/>
</dbReference>
<proteinExistence type="predicted"/>
<feature type="region of interest" description="Disordered" evidence="6">
    <location>
        <begin position="761"/>
        <end position="824"/>
    </location>
</feature>
<keyword evidence="3" id="KW-0597">Phosphoprotein</keyword>
<feature type="region of interest" description="Disordered" evidence="6">
    <location>
        <begin position="897"/>
        <end position="972"/>
    </location>
</feature>
<evidence type="ECO:0000313" key="9">
    <source>
        <dbReference type="Proteomes" id="UP000619137"/>
    </source>
</evidence>
<evidence type="ECO:0000259" key="7">
    <source>
        <dbReference type="PROSITE" id="PS51511"/>
    </source>
</evidence>
<feature type="compositionally biased region" description="Basic and acidic residues" evidence="6">
    <location>
        <begin position="1011"/>
        <end position="1022"/>
    </location>
</feature>
<dbReference type="Proteomes" id="UP000619137">
    <property type="component" value="Unassembled WGS sequence"/>
</dbReference>
<dbReference type="InterPro" id="IPR037789">
    <property type="entry name" value="FIP_classI"/>
</dbReference>
<feature type="compositionally biased region" description="Basic and acidic residues" evidence="6">
    <location>
        <begin position="366"/>
        <end position="377"/>
    </location>
</feature>
<dbReference type="InterPro" id="IPR019018">
    <property type="entry name" value="Rab-bd_FIP-RBD"/>
</dbReference>
<organism evidence="8 9">
    <name type="scientific">Sula dactylatra</name>
    <name type="common">Masked booby</name>
    <dbReference type="NCBI Taxonomy" id="56068"/>
    <lineage>
        <taxon>Eukaryota</taxon>
        <taxon>Metazoa</taxon>
        <taxon>Chordata</taxon>
        <taxon>Craniata</taxon>
        <taxon>Vertebrata</taxon>
        <taxon>Euteleostomi</taxon>
        <taxon>Archelosauria</taxon>
        <taxon>Archosauria</taxon>
        <taxon>Dinosauria</taxon>
        <taxon>Saurischia</taxon>
        <taxon>Theropoda</taxon>
        <taxon>Coelurosauria</taxon>
        <taxon>Aves</taxon>
        <taxon>Neognathae</taxon>
        <taxon>Neoaves</taxon>
        <taxon>Aequornithes</taxon>
        <taxon>Suliformes</taxon>
        <taxon>Sulidae</taxon>
        <taxon>Sula</taxon>
    </lineage>
</organism>
<feature type="compositionally biased region" description="Polar residues" evidence="6">
    <location>
        <begin position="61"/>
        <end position="78"/>
    </location>
</feature>
<feature type="compositionally biased region" description="Polar residues" evidence="6">
    <location>
        <begin position="439"/>
        <end position="449"/>
    </location>
</feature>
<evidence type="ECO:0000256" key="5">
    <source>
        <dbReference type="ARBA" id="ARBA00022927"/>
    </source>
</evidence>
<feature type="region of interest" description="Disordered" evidence="6">
    <location>
        <begin position="630"/>
        <end position="718"/>
    </location>
</feature>
<comment type="caution">
    <text evidence="8">The sequence shown here is derived from an EMBL/GenBank/DDBJ whole genome shotgun (WGS) entry which is preliminary data.</text>
</comment>
<feature type="non-terminal residue" evidence="8">
    <location>
        <position position="1172"/>
    </location>
</feature>
<dbReference type="FunFam" id="1.20.5.2440:FF:000002">
    <property type="entry name" value="rab11 family-interacting protein 2 isoform X1"/>
    <property type="match status" value="1"/>
</dbReference>
<dbReference type="GO" id="GO:0045055">
    <property type="term" value="P:regulated exocytosis"/>
    <property type="evidence" value="ECO:0007669"/>
    <property type="project" value="TreeGrafter"/>
</dbReference>
<feature type="compositionally biased region" description="Polar residues" evidence="6">
    <location>
        <begin position="941"/>
        <end position="955"/>
    </location>
</feature>
<dbReference type="Gene3D" id="1.20.5.2440">
    <property type="match status" value="1"/>
</dbReference>
<feature type="region of interest" description="Disordered" evidence="6">
    <location>
        <begin position="319"/>
        <end position="421"/>
    </location>
</feature>
<feature type="compositionally biased region" description="Basic and acidic residues" evidence="6">
    <location>
        <begin position="956"/>
        <end position="972"/>
    </location>
</feature>
<keyword evidence="9" id="KW-1185">Reference proteome</keyword>
<gene>
    <name evidence="8" type="primary">Rab11fip1</name>
    <name evidence="8" type="ORF">SULDAC_R04275</name>
</gene>
<evidence type="ECO:0000256" key="3">
    <source>
        <dbReference type="ARBA" id="ARBA00022553"/>
    </source>
</evidence>
<dbReference type="GO" id="GO:0015031">
    <property type="term" value="P:protein transport"/>
    <property type="evidence" value="ECO:0007669"/>
    <property type="project" value="UniProtKB-KW"/>
</dbReference>
<evidence type="ECO:0000256" key="1">
    <source>
        <dbReference type="ARBA" id="ARBA00004177"/>
    </source>
</evidence>
<name>A0A850ZR15_SULDA</name>
<feature type="compositionally biased region" description="Polar residues" evidence="6">
    <location>
        <begin position="458"/>
        <end position="469"/>
    </location>
</feature>
<dbReference type="GO" id="GO:0031267">
    <property type="term" value="F:small GTPase binding"/>
    <property type="evidence" value="ECO:0007669"/>
    <property type="project" value="InterPro"/>
</dbReference>
<dbReference type="InterPro" id="IPR037245">
    <property type="entry name" value="FIP-RBD_C_sf"/>
</dbReference>
<keyword evidence="4" id="KW-0967">Endosome</keyword>
<feature type="compositionally biased region" description="Basic and acidic residues" evidence="6">
    <location>
        <begin position="319"/>
        <end position="337"/>
    </location>
</feature>
<feature type="region of interest" description="Disordered" evidence="6">
    <location>
        <begin position="512"/>
        <end position="566"/>
    </location>
</feature>
<feature type="region of interest" description="Disordered" evidence="6">
    <location>
        <begin position="439"/>
        <end position="472"/>
    </location>
</feature>
<feature type="compositionally biased region" description="Polar residues" evidence="6">
    <location>
        <begin position="217"/>
        <end position="227"/>
    </location>
</feature>
<dbReference type="PANTHER" id="PTHR15746">
    <property type="entry name" value="RAB11-RELATED"/>
    <property type="match status" value="1"/>
</dbReference>
<evidence type="ECO:0000256" key="6">
    <source>
        <dbReference type="SAM" id="MobiDB-lite"/>
    </source>
</evidence>
<sequence length="1172" mass="126581">CRWYKLRSKPGKKEKERGEIEVDIQFMRSNMTASMFDLSVKDKSRSPFGKLKDKLKGKRSSGLSDTASAIIPSTTHSPADSEDESIEKEKKKSKFKTLFSKPGLQKNSLSQSMSVLPTQQPVTERVRLRPSDFQSQWDDEETETSPTSEKKFSPSPVFKSRKPAILDSRQLNQATTSHIKKEGLSLFSGLKSKSDPVSKSSLCINGSHVYMEESTMKDSTPTSSPSPHNFRRKQLFASEENLCSRSTKGPEEMGRTSPNHAFAGSASLETFKSMTLPSYKLLSSEEYLETNVPPSVEVIKETKKTDHKKSALLSLVTGKKEAVKNSDADNIPDRTLQDEEDTVLEEKSEQEAKHLELPADLSRGNPSEDSHRAEKVFANKQPLNPFEEEQKPEKAAAPVKTKAVKPRLGVSSEEETKATLPTLAPDSLPAFLSVHRISSDNNPFTSKTGQKVKVPDSENLTSSPASVTSPFAAELFRGKNPFTSEWDRASAVLDPEGIAHFPSSHHLAASVPKVPLPGRVSGSGNNPFASDWGQSSQGQGPESSDTQASRGPSCPPAPSRSSDCRFKDNNPFVSNLGWEPDVSGFQAVASSSPFYLPCDKDCSSAEHPAELKHTGCDALESSSDVALTSNVKSVSNPLGTLSDNPGLAPKKQCDSPQLQVETSLKSKISAEQPPSPEGELNEKQETFGEKRREECAPTLEPQATPLDKNYSLSQVGSTKPTLGACTLSPWEADIGRAGSEVLVTPKPAPWLSLMLKKCPPVSQADELSGDVPSSGDGVKSVPGLLLPNGKASDAHGCLPQSGSLETITPPVTPRDGSSNSHLKHEGDDDLFDCLTNLKSAIPIIGDHGSELAGLPVIPEGGSDDELLGDCQENCGVAAGDKKTSGKQSLDVMPLHEELKEHSDSSAAARVTPATPGGGGSAPGACKPSKPPVLPARVDVHSVNNQVADSGLGMTSHSRERNSHFEKQELKISAGVEDRTECDFFELSVSSSSLSSPSQPYSSSHSLSSDAPSHRAESPKKPTAEGFADKAGNSGRKKLLQAWVSPSETYPNQTQQSGETMSPKHRLHPVKPMNATANKSQSKNLNVISTMNEKLLEMNVKKYDPSDPAYAYAQLTHDELIQLVLKQKDTITKKDLQVRELEDYIDNLLVRVMEETPNILRVSVSGNKKAGKM</sequence>
<comment type="subcellular location">
    <subcellularLocation>
        <location evidence="1">Endosome</location>
    </subcellularLocation>
</comment>
<evidence type="ECO:0000256" key="2">
    <source>
        <dbReference type="ARBA" id="ARBA00022448"/>
    </source>
</evidence>
<keyword evidence="5" id="KW-0653">Protein transport</keyword>
<feature type="compositionally biased region" description="Basic and acidic residues" evidence="6">
    <location>
        <begin position="43"/>
        <end position="54"/>
    </location>
</feature>
<dbReference type="PANTHER" id="PTHR15746:SF22">
    <property type="entry name" value="RAB11 FAMILY-INTERACTING PROTEIN 1"/>
    <property type="match status" value="1"/>
</dbReference>
<feature type="compositionally biased region" description="Basic and acidic residues" evidence="6">
    <location>
        <begin position="344"/>
        <end position="357"/>
    </location>
</feature>
<feature type="compositionally biased region" description="Basic and acidic residues" evidence="6">
    <location>
        <begin position="680"/>
        <end position="695"/>
    </location>
</feature>
<dbReference type="EMBL" id="WEKW01006964">
    <property type="protein sequence ID" value="NWI24835.1"/>
    <property type="molecule type" value="Genomic_DNA"/>
</dbReference>
<dbReference type="PROSITE" id="PS51511">
    <property type="entry name" value="FIP_RBD"/>
    <property type="match status" value="1"/>
</dbReference>
<reference evidence="8" key="1">
    <citation type="submission" date="2019-10" db="EMBL/GenBank/DDBJ databases">
        <title>Bird 10,000 Genomes (B10K) Project - Family phase.</title>
        <authorList>
            <person name="Zhang G."/>
        </authorList>
    </citation>
    <scope>NUCLEOTIDE SEQUENCE</scope>
    <source>
        <strain evidence="8">B10K-DU-002-49</strain>
        <tissue evidence="8">Muscle</tissue>
    </source>
</reference>
<dbReference type="SUPFAM" id="SSF144270">
    <property type="entry name" value="Eferin C-derminal domain-like"/>
    <property type="match status" value="1"/>
</dbReference>
<feature type="compositionally biased region" description="Polar residues" evidence="6">
    <location>
        <begin position="105"/>
        <end position="122"/>
    </location>
</feature>
<feature type="compositionally biased region" description="Polar residues" evidence="6">
    <location>
        <begin position="630"/>
        <end position="643"/>
    </location>
</feature>
<feature type="compositionally biased region" description="Low complexity" evidence="6">
    <location>
        <begin position="987"/>
        <end position="1010"/>
    </location>
</feature>
<feature type="non-terminal residue" evidence="8">
    <location>
        <position position="1"/>
    </location>
</feature>
<feature type="domain" description="FIP-RBD" evidence="7">
    <location>
        <begin position="1100"/>
        <end position="1162"/>
    </location>
</feature>
<keyword evidence="2" id="KW-0813">Transport</keyword>
<dbReference type="GO" id="GO:0005768">
    <property type="term" value="C:endosome"/>
    <property type="evidence" value="ECO:0007669"/>
    <property type="project" value="UniProtKB-SubCell"/>
</dbReference>
<accession>A0A850ZR15</accession>
<feature type="compositionally biased region" description="Low complexity" evidence="6">
    <location>
        <begin position="533"/>
        <end position="544"/>
    </location>
</feature>
<evidence type="ECO:0000313" key="8">
    <source>
        <dbReference type="EMBL" id="NWI24835.1"/>
    </source>
</evidence>